<feature type="chain" id="PRO_5032447108" evidence="1">
    <location>
        <begin position="34"/>
        <end position="146"/>
    </location>
</feature>
<dbReference type="Gene3D" id="2.30.30.240">
    <property type="entry name" value="PRC-barrel domain"/>
    <property type="match status" value="1"/>
</dbReference>
<accession>A0A849K6L8</accession>
<evidence type="ECO:0000256" key="1">
    <source>
        <dbReference type="SAM" id="SignalP"/>
    </source>
</evidence>
<dbReference type="EMBL" id="JABFCS010000001">
    <property type="protein sequence ID" value="NNU42054.1"/>
    <property type="molecule type" value="Genomic_DNA"/>
</dbReference>
<feature type="domain" description="PRC-barrel" evidence="2">
    <location>
        <begin position="57"/>
        <end position="124"/>
    </location>
</feature>
<proteinExistence type="predicted"/>
<feature type="signal peptide" evidence="1">
    <location>
        <begin position="1"/>
        <end position="33"/>
    </location>
</feature>
<sequence length="146" mass="15123">MKEPSSSHAMGGRAAFRALGAIALALAAGLSHAQVAGSTVVATAVFEVRDVAAGWSAARDIIGRVVVNEDGTRIGRVEDTILTPEASVSHLVVGAGGLLGLRRHDVAIPAPFFTVNAEHIVLEGVTSEMLMAQPVFEYARAGKKLP</sequence>
<dbReference type="SUPFAM" id="SSF50346">
    <property type="entry name" value="PRC-barrel domain"/>
    <property type="match status" value="1"/>
</dbReference>
<name>A0A849K6L8_9BURK</name>
<dbReference type="InterPro" id="IPR011033">
    <property type="entry name" value="PRC_barrel-like_sf"/>
</dbReference>
<reference evidence="3 4" key="2">
    <citation type="submission" date="2020-06" db="EMBL/GenBank/DDBJ databases">
        <title>Ramlibacter rhizophilus sp. nov., isolated from rhizosphere soil of national flower Mugunghwa from South Korea.</title>
        <authorList>
            <person name="Zheng-Fei Y."/>
            <person name="Huan T."/>
        </authorList>
    </citation>
    <scope>NUCLEOTIDE SEQUENCE [LARGE SCALE GENOMIC DNA]</scope>
    <source>
        <strain evidence="3 4">B156</strain>
    </source>
</reference>
<keyword evidence="4" id="KW-1185">Reference proteome</keyword>
<dbReference type="Pfam" id="PF05239">
    <property type="entry name" value="PRC"/>
    <property type="match status" value="1"/>
</dbReference>
<evidence type="ECO:0000313" key="3">
    <source>
        <dbReference type="EMBL" id="NNU42054.1"/>
    </source>
</evidence>
<reference evidence="3 4" key="1">
    <citation type="submission" date="2020-05" db="EMBL/GenBank/DDBJ databases">
        <authorList>
            <person name="Khan S.A."/>
            <person name="Jeon C.O."/>
            <person name="Chun B.H."/>
        </authorList>
    </citation>
    <scope>NUCLEOTIDE SEQUENCE [LARGE SCALE GENOMIC DNA]</scope>
    <source>
        <strain evidence="3 4">B156</strain>
    </source>
</reference>
<evidence type="ECO:0000313" key="4">
    <source>
        <dbReference type="Proteomes" id="UP000552954"/>
    </source>
</evidence>
<keyword evidence="1" id="KW-0732">Signal</keyword>
<comment type="caution">
    <text evidence="3">The sequence shown here is derived from an EMBL/GenBank/DDBJ whole genome shotgun (WGS) entry which is preliminary data.</text>
</comment>
<protein>
    <submittedName>
        <fullName evidence="3">PRC-barrel domain-containing protein</fullName>
    </submittedName>
</protein>
<evidence type="ECO:0000259" key="2">
    <source>
        <dbReference type="Pfam" id="PF05239"/>
    </source>
</evidence>
<organism evidence="3 4">
    <name type="scientific">Ramlibacter montanisoli</name>
    <dbReference type="NCBI Taxonomy" id="2732512"/>
    <lineage>
        <taxon>Bacteria</taxon>
        <taxon>Pseudomonadati</taxon>
        <taxon>Pseudomonadota</taxon>
        <taxon>Betaproteobacteria</taxon>
        <taxon>Burkholderiales</taxon>
        <taxon>Comamonadaceae</taxon>
        <taxon>Ramlibacter</taxon>
    </lineage>
</organism>
<dbReference type="RefSeq" id="WP_171556457.1">
    <property type="nucleotide sequence ID" value="NZ_JABFCS010000001.1"/>
</dbReference>
<gene>
    <name evidence="3" type="ORF">HK415_01100</name>
</gene>
<dbReference type="InterPro" id="IPR027275">
    <property type="entry name" value="PRC-brl_dom"/>
</dbReference>
<dbReference type="Proteomes" id="UP000552954">
    <property type="component" value="Unassembled WGS sequence"/>
</dbReference>
<dbReference type="AlphaFoldDB" id="A0A849K6L8"/>